<dbReference type="Proteomes" id="UP000002279">
    <property type="component" value="Chromosome 2"/>
</dbReference>
<dbReference type="Bgee" id="ENSOANG00000014617">
    <property type="expression patterns" value="Expressed in ovary and 7 other cell types or tissues"/>
</dbReference>
<reference evidence="7" key="3">
    <citation type="submission" date="2025-09" db="UniProtKB">
        <authorList>
            <consortium name="Ensembl"/>
        </authorList>
    </citation>
    <scope>IDENTIFICATION</scope>
    <source>
        <strain evidence="7">Glennie</strain>
    </source>
</reference>
<dbReference type="OrthoDB" id="74412at2759"/>
<dbReference type="InterPro" id="IPR010599">
    <property type="entry name" value="CNK2/3_dom"/>
</dbReference>
<feature type="compositionally biased region" description="Polar residues" evidence="3">
    <location>
        <begin position="314"/>
        <end position="327"/>
    </location>
</feature>
<dbReference type="FunFam" id="2.30.42.10:FF:000060">
    <property type="entry name" value="Connector enhancer of kinase suppressor of Ras 2"/>
    <property type="match status" value="1"/>
</dbReference>
<dbReference type="FunFam" id="1.10.150.50:FF:000019">
    <property type="entry name" value="Connector enhancer of kinase suppressor of Ras 2"/>
    <property type="match status" value="1"/>
</dbReference>
<keyword evidence="2" id="KW-0597">Phosphoprotein</keyword>
<dbReference type="CDD" id="cd09511">
    <property type="entry name" value="SAM_CNK1_2_3-suppressor"/>
    <property type="match status" value="1"/>
</dbReference>
<dbReference type="SMART" id="SM00454">
    <property type="entry name" value="SAM"/>
    <property type="match status" value="1"/>
</dbReference>
<dbReference type="GO" id="GO:0005737">
    <property type="term" value="C:cytoplasm"/>
    <property type="evidence" value="ECO:0007669"/>
    <property type="project" value="InterPro"/>
</dbReference>
<reference evidence="7" key="2">
    <citation type="submission" date="2025-08" db="UniProtKB">
        <authorList>
            <consortium name="Ensembl"/>
        </authorList>
    </citation>
    <scope>IDENTIFICATION</scope>
    <source>
        <strain evidence="7">Glennie</strain>
    </source>
</reference>
<comment type="similarity">
    <text evidence="1">Belongs to the CNKSR family.</text>
</comment>
<evidence type="ECO:0000313" key="7">
    <source>
        <dbReference type="Ensembl" id="ENSOANP00000023025.3"/>
    </source>
</evidence>
<dbReference type="PROSITE" id="PS50105">
    <property type="entry name" value="SAM_DOMAIN"/>
    <property type="match status" value="1"/>
</dbReference>
<dbReference type="InterPro" id="IPR001478">
    <property type="entry name" value="PDZ"/>
</dbReference>
<dbReference type="eggNOG" id="KOG1738">
    <property type="taxonomic scope" value="Eukaryota"/>
</dbReference>
<dbReference type="PROSITE" id="PS51290">
    <property type="entry name" value="CRIC"/>
    <property type="match status" value="1"/>
</dbReference>
<dbReference type="InterPro" id="IPR049628">
    <property type="entry name" value="CNK1-3_SAM"/>
</dbReference>
<dbReference type="OMA" id="VTRWSPK"/>
<dbReference type="InterPro" id="IPR051566">
    <property type="entry name" value="CNKSR"/>
</dbReference>
<dbReference type="CDD" id="cd06748">
    <property type="entry name" value="PDZ_CNK1_2_3-like"/>
    <property type="match status" value="1"/>
</dbReference>
<feature type="compositionally biased region" description="Low complexity" evidence="3">
    <location>
        <begin position="529"/>
        <end position="538"/>
    </location>
</feature>
<evidence type="ECO:0000259" key="5">
    <source>
        <dbReference type="PROSITE" id="PS50106"/>
    </source>
</evidence>
<dbReference type="RefSeq" id="XP_028909440.1">
    <property type="nucleotide sequence ID" value="XM_029053607.2"/>
</dbReference>
<dbReference type="PANTHER" id="PTHR12844">
    <property type="entry name" value="CONNECTOR ENCHANCER OF KINASE SUPPRESSOR OF RAS"/>
    <property type="match status" value="1"/>
</dbReference>
<dbReference type="AlphaFoldDB" id="F7EHC2"/>
<dbReference type="Pfam" id="PF06663">
    <property type="entry name" value="CNK2_3_dom"/>
    <property type="match status" value="1"/>
</dbReference>
<dbReference type="GeneID" id="114805405"/>
<dbReference type="STRING" id="9258.ENSOANP00000023025"/>
<feature type="domain" description="PDZ" evidence="5">
    <location>
        <begin position="211"/>
        <end position="293"/>
    </location>
</feature>
<feature type="region of interest" description="Disordered" evidence="3">
    <location>
        <begin position="517"/>
        <end position="538"/>
    </location>
</feature>
<evidence type="ECO:0000259" key="6">
    <source>
        <dbReference type="PROSITE" id="PS51290"/>
    </source>
</evidence>
<dbReference type="SMART" id="SM00228">
    <property type="entry name" value="PDZ"/>
    <property type="match status" value="1"/>
</dbReference>
<dbReference type="Gene3D" id="2.30.42.10">
    <property type="match status" value="1"/>
</dbReference>
<protein>
    <submittedName>
        <fullName evidence="7">CNKSR family member 3</fullName>
    </submittedName>
</protein>
<accession>F7EHC2</accession>
<dbReference type="InterPro" id="IPR013761">
    <property type="entry name" value="SAM/pointed_sf"/>
</dbReference>
<dbReference type="HOGENOM" id="CLU_037920_0_0_1"/>
<dbReference type="InterPro" id="IPR001660">
    <property type="entry name" value="SAM"/>
</dbReference>
<dbReference type="Ensembl" id="ENSOANT00000023029.3">
    <property type="protein sequence ID" value="ENSOANP00000023025.3"/>
    <property type="gene ID" value="ENSOANG00000014617.3"/>
</dbReference>
<dbReference type="SUPFAM" id="SSF50156">
    <property type="entry name" value="PDZ domain-like"/>
    <property type="match status" value="1"/>
</dbReference>
<dbReference type="KEGG" id="oaa:114805405"/>
<feature type="domain" description="SAM" evidence="4">
    <location>
        <begin position="7"/>
        <end position="72"/>
    </location>
</feature>
<dbReference type="GO" id="GO:0016020">
    <property type="term" value="C:membrane"/>
    <property type="evidence" value="ECO:0007669"/>
    <property type="project" value="InterPro"/>
</dbReference>
<dbReference type="Pfam" id="PF00536">
    <property type="entry name" value="SAM_1"/>
    <property type="match status" value="1"/>
</dbReference>
<proteinExistence type="inferred from homology"/>
<dbReference type="InParanoid" id="F7EHC2"/>
<evidence type="ECO:0000256" key="1">
    <source>
        <dbReference type="ARBA" id="ARBA00009498"/>
    </source>
</evidence>
<dbReference type="PANTHER" id="PTHR12844:SF17">
    <property type="entry name" value="CONNECTOR ENHANCER OF KINASE SUPPRESSOR OF RAS 3"/>
    <property type="match status" value="1"/>
</dbReference>
<keyword evidence="8" id="KW-1185">Reference proteome</keyword>
<dbReference type="CTD" id="154043"/>
<dbReference type="Gene3D" id="1.10.150.50">
    <property type="entry name" value="Transcription Factor, Ets-1"/>
    <property type="match status" value="1"/>
</dbReference>
<dbReference type="InterPro" id="IPR017874">
    <property type="entry name" value="CRIC_domain"/>
</dbReference>
<dbReference type="GeneTree" id="ENSGT00940000154428"/>
<dbReference type="InterPro" id="IPR036034">
    <property type="entry name" value="PDZ_sf"/>
</dbReference>
<dbReference type="Pfam" id="PF00595">
    <property type="entry name" value="PDZ"/>
    <property type="match status" value="1"/>
</dbReference>
<gene>
    <name evidence="7" type="primary">CNKSR3</name>
</gene>
<dbReference type="SUPFAM" id="SSF47769">
    <property type="entry name" value="SAM/Pointed domain"/>
    <property type="match status" value="1"/>
</dbReference>
<evidence type="ECO:0000313" key="8">
    <source>
        <dbReference type="Proteomes" id="UP000002279"/>
    </source>
</evidence>
<sequence length="555" mass="62166">MEPVTKWSPKQVVDWTRGLDDCLQQYVQKFEREKINGEQLLQISHQDLEELGITRIGHQELVLEAVDLLCALNYGLETDNMKNLVLKLRACSNNLQNYISSRRKSSVYDGNSSRKPPNEFLTSVVELIGAAKALLAWLDRTPFTGITDFSVTKNKIIQLCLDLTTTVQKDCTVAEMEDKVINVSKVLNSICDKTIRSTTDPLMSQCACLEEVRLPNVKPGEGLGMYIKSTYDGLHVITGTTENSPADKSQKIHAGDEVIQVNQQTVVGWQLKNLVKKLRENPTGVVLLLKKRPTGSFNFTPAPLKNLRWKPPLVQTSSPPTITQSPEGTMDASLKKEKPAILDLYIPPPPDVPYSPRDEKGSFVCGGFPKYKHPLPGSKGSESPNSFLDQESRRRRFTIADSDQLPGYSTQANILPTKMREKTQFSGKPRPLSMPADGSWMGIVDPFAKPRGQGRRGDDVLCRYFSNERIPPIIEESFSSQHRFSRPMAERQLVRGTDYIRGSRCYINSDLHSSATIPFQEEGTKKNSVRSSPKSSSAEPSLFVSWITRLKLLTH</sequence>
<feature type="domain" description="CRIC" evidence="6">
    <location>
        <begin position="80"/>
        <end position="174"/>
    </location>
</feature>
<dbReference type="GO" id="GO:0009966">
    <property type="term" value="P:regulation of signal transduction"/>
    <property type="evidence" value="ECO:0007669"/>
    <property type="project" value="InterPro"/>
</dbReference>
<evidence type="ECO:0000259" key="4">
    <source>
        <dbReference type="PROSITE" id="PS50105"/>
    </source>
</evidence>
<feature type="region of interest" description="Disordered" evidence="3">
    <location>
        <begin position="310"/>
        <end position="329"/>
    </location>
</feature>
<dbReference type="FunCoup" id="F7EHC2">
    <property type="interactions" value="400"/>
</dbReference>
<name>F7EHC2_ORNAN</name>
<evidence type="ECO:0000256" key="3">
    <source>
        <dbReference type="SAM" id="MobiDB-lite"/>
    </source>
</evidence>
<dbReference type="Pfam" id="PF10534">
    <property type="entry name" value="CRIC_ras_sig"/>
    <property type="match status" value="1"/>
</dbReference>
<evidence type="ECO:0000256" key="2">
    <source>
        <dbReference type="ARBA" id="ARBA00022553"/>
    </source>
</evidence>
<dbReference type="PROSITE" id="PS50106">
    <property type="entry name" value="PDZ"/>
    <property type="match status" value="1"/>
</dbReference>
<reference evidence="7 8" key="1">
    <citation type="journal article" date="2008" name="Nature">
        <title>Genome analysis of the platypus reveals unique signatures of evolution.</title>
        <authorList>
            <person name="Warren W.C."/>
            <person name="Hillier L.W."/>
            <person name="Marshall Graves J.A."/>
            <person name="Birney E."/>
            <person name="Ponting C.P."/>
            <person name="Grutzner F."/>
            <person name="Belov K."/>
            <person name="Miller W."/>
            <person name="Clarke L."/>
            <person name="Chinwalla A.T."/>
            <person name="Yang S.P."/>
            <person name="Heger A."/>
            <person name="Locke D.P."/>
            <person name="Miethke P."/>
            <person name="Waters P.D."/>
            <person name="Veyrunes F."/>
            <person name="Fulton L."/>
            <person name="Fulton B."/>
            <person name="Graves T."/>
            <person name="Wallis J."/>
            <person name="Puente X.S."/>
            <person name="Lopez-Otin C."/>
            <person name="Ordonez G.R."/>
            <person name="Eichler E.E."/>
            <person name="Chen L."/>
            <person name="Cheng Z."/>
            <person name="Deakin J.E."/>
            <person name="Alsop A."/>
            <person name="Thompson K."/>
            <person name="Kirby P."/>
            <person name="Papenfuss A.T."/>
            <person name="Wakefield M.J."/>
            <person name="Olender T."/>
            <person name="Lancet D."/>
            <person name="Huttley G.A."/>
            <person name="Smit A.F."/>
            <person name="Pask A."/>
            <person name="Temple-Smith P."/>
            <person name="Batzer M.A."/>
            <person name="Walker J.A."/>
            <person name="Konkel M.K."/>
            <person name="Harris R.S."/>
            <person name="Whittington C.M."/>
            <person name="Wong E.S."/>
            <person name="Gemmell N.J."/>
            <person name="Buschiazzo E."/>
            <person name="Vargas Jentzsch I.M."/>
            <person name="Merkel A."/>
            <person name="Schmitz J."/>
            <person name="Zemann A."/>
            <person name="Churakov G."/>
            <person name="Kriegs J.O."/>
            <person name="Brosius J."/>
            <person name="Murchison E.P."/>
            <person name="Sachidanandam R."/>
            <person name="Smith C."/>
            <person name="Hannon G.J."/>
            <person name="Tsend-Ayush E."/>
            <person name="McMillan D."/>
            <person name="Attenborough R."/>
            <person name="Rens W."/>
            <person name="Ferguson-Smith M."/>
            <person name="Lefevre C.M."/>
            <person name="Sharp J.A."/>
            <person name="Nicholas K.R."/>
            <person name="Ray D.A."/>
            <person name="Kube M."/>
            <person name="Reinhardt R."/>
            <person name="Pringle T.H."/>
            <person name="Taylor J."/>
            <person name="Jones R.C."/>
            <person name="Nixon B."/>
            <person name="Dacheux J.L."/>
            <person name="Niwa H."/>
            <person name="Sekita Y."/>
            <person name="Huang X."/>
            <person name="Stark A."/>
            <person name="Kheradpour P."/>
            <person name="Kellis M."/>
            <person name="Flicek P."/>
            <person name="Chen Y."/>
            <person name="Webber C."/>
            <person name="Hardison R."/>
            <person name="Nelson J."/>
            <person name="Hallsworth-Pepin K."/>
            <person name="Delehaunty K."/>
            <person name="Markovic C."/>
            <person name="Minx P."/>
            <person name="Feng Y."/>
            <person name="Kremitzki C."/>
            <person name="Mitreva M."/>
            <person name="Glasscock J."/>
            <person name="Wylie T."/>
            <person name="Wohldmann P."/>
            <person name="Thiru P."/>
            <person name="Nhan M.N."/>
            <person name="Pohl C.S."/>
            <person name="Smith S.M."/>
            <person name="Hou S."/>
            <person name="Nefedov M."/>
            <person name="de Jong P.J."/>
            <person name="Renfree M.B."/>
            <person name="Mardis E.R."/>
            <person name="Wilson R.K."/>
        </authorList>
    </citation>
    <scope>NUCLEOTIDE SEQUENCE [LARGE SCALE GENOMIC DNA]</scope>
    <source>
        <strain evidence="7 8">Glennie</strain>
    </source>
</reference>
<organism evidence="7 8">
    <name type="scientific">Ornithorhynchus anatinus</name>
    <name type="common">Duckbill platypus</name>
    <dbReference type="NCBI Taxonomy" id="9258"/>
    <lineage>
        <taxon>Eukaryota</taxon>
        <taxon>Metazoa</taxon>
        <taxon>Chordata</taxon>
        <taxon>Craniata</taxon>
        <taxon>Vertebrata</taxon>
        <taxon>Euteleostomi</taxon>
        <taxon>Mammalia</taxon>
        <taxon>Monotremata</taxon>
        <taxon>Ornithorhynchidae</taxon>
        <taxon>Ornithorhynchus</taxon>
    </lineage>
</organism>